<dbReference type="EMBL" id="SMLW01000560">
    <property type="protein sequence ID" value="MTI26055.1"/>
    <property type="molecule type" value="Genomic_DNA"/>
</dbReference>
<accession>A0ABW9RSS4</accession>
<dbReference type="Proteomes" id="UP000798808">
    <property type="component" value="Unassembled WGS sequence"/>
</dbReference>
<protein>
    <submittedName>
        <fullName evidence="1">Uncharacterized protein</fullName>
    </submittedName>
</protein>
<sequence length="95" mass="10624">MEFAVTSPLFIHLIHLIMQTPNGQCICLKGNSADTAVDTRQVSKIQKSLLPSQAEFLDYIMFHGVSEFSKSLRLIHDLALYHSDVSFNGEEKSAL</sequence>
<dbReference type="RefSeq" id="WP_155172832.1">
    <property type="nucleotide sequence ID" value="NZ_SMLW01000560.1"/>
</dbReference>
<gene>
    <name evidence="1" type="ORF">E1163_13945</name>
</gene>
<evidence type="ECO:0000313" key="1">
    <source>
        <dbReference type="EMBL" id="MTI26055.1"/>
    </source>
</evidence>
<comment type="caution">
    <text evidence="1">The sequence shown here is derived from an EMBL/GenBank/DDBJ whole genome shotgun (WGS) entry which is preliminary data.</text>
</comment>
<feature type="non-terminal residue" evidence="1">
    <location>
        <position position="95"/>
    </location>
</feature>
<organism evidence="1 2">
    <name type="scientific">Fulvivirga kasyanovii</name>
    <dbReference type="NCBI Taxonomy" id="396812"/>
    <lineage>
        <taxon>Bacteria</taxon>
        <taxon>Pseudomonadati</taxon>
        <taxon>Bacteroidota</taxon>
        <taxon>Cytophagia</taxon>
        <taxon>Cytophagales</taxon>
        <taxon>Fulvivirgaceae</taxon>
        <taxon>Fulvivirga</taxon>
    </lineage>
</organism>
<name>A0ABW9RSS4_9BACT</name>
<keyword evidence="2" id="KW-1185">Reference proteome</keyword>
<reference evidence="1 2" key="1">
    <citation type="submission" date="2019-02" db="EMBL/GenBank/DDBJ databases">
        <authorList>
            <person name="Goldberg S.R."/>
            <person name="Haltli B.A."/>
            <person name="Correa H."/>
            <person name="Russell K.G."/>
        </authorList>
    </citation>
    <scope>NUCLEOTIDE SEQUENCE [LARGE SCALE GENOMIC DNA]</scope>
    <source>
        <strain evidence="1 2">JCM 16186</strain>
    </source>
</reference>
<evidence type="ECO:0000313" key="2">
    <source>
        <dbReference type="Proteomes" id="UP000798808"/>
    </source>
</evidence>
<proteinExistence type="predicted"/>